<comment type="caution">
    <text evidence="1">The sequence shown here is derived from an EMBL/GenBank/DDBJ whole genome shotgun (WGS) entry which is preliminary data.</text>
</comment>
<reference evidence="1 2" key="1">
    <citation type="submission" date="2018-09" db="EMBL/GenBank/DDBJ databases">
        <authorList>
            <person name="Zhu H."/>
        </authorList>
    </citation>
    <scope>NUCLEOTIDE SEQUENCE [LARGE SCALE GENOMIC DNA]</scope>
    <source>
        <strain evidence="1 2">K2R01-6</strain>
    </source>
</reference>
<dbReference type="AlphaFoldDB" id="A0A418WKF5"/>
<evidence type="ECO:0000313" key="2">
    <source>
        <dbReference type="Proteomes" id="UP000286100"/>
    </source>
</evidence>
<name>A0A418WKF5_9SPHN</name>
<evidence type="ECO:0000313" key="1">
    <source>
        <dbReference type="EMBL" id="RJF90531.1"/>
    </source>
</evidence>
<dbReference type="EMBL" id="QYUM01000003">
    <property type="protein sequence ID" value="RJF90531.1"/>
    <property type="molecule type" value="Genomic_DNA"/>
</dbReference>
<proteinExistence type="predicted"/>
<accession>A0A418WKF5</accession>
<gene>
    <name evidence="1" type="ORF">D3876_09885</name>
</gene>
<keyword evidence="2" id="KW-1185">Reference proteome</keyword>
<protein>
    <submittedName>
        <fullName evidence="1">Uncharacterized protein</fullName>
    </submittedName>
</protein>
<sequence length="64" mass="7178">MNDPFAIWFDLSRQTIDAQQAQVKAAQQALGAFDKAVDAQQATAKAAKANLELWKSWMNLWGIR</sequence>
<dbReference type="RefSeq" id="WP_119761810.1">
    <property type="nucleotide sequence ID" value="NZ_QYUM01000003.1"/>
</dbReference>
<dbReference type="Proteomes" id="UP000286100">
    <property type="component" value="Unassembled WGS sequence"/>
</dbReference>
<organism evidence="1 2">
    <name type="scientific">Sphingomonas cavernae</name>
    <dbReference type="NCBI Taxonomy" id="2320861"/>
    <lineage>
        <taxon>Bacteria</taxon>
        <taxon>Pseudomonadati</taxon>
        <taxon>Pseudomonadota</taxon>
        <taxon>Alphaproteobacteria</taxon>
        <taxon>Sphingomonadales</taxon>
        <taxon>Sphingomonadaceae</taxon>
        <taxon>Sphingomonas</taxon>
    </lineage>
</organism>